<evidence type="ECO:0000313" key="3">
    <source>
        <dbReference type="EMBL" id="KAG7341995.1"/>
    </source>
</evidence>
<feature type="region of interest" description="Disordered" evidence="1">
    <location>
        <begin position="1"/>
        <end position="26"/>
    </location>
</feature>
<evidence type="ECO:0000256" key="1">
    <source>
        <dbReference type="SAM" id="MobiDB-lite"/>
    </source>
</evidence>
<accession>A0A9K3PCK5</accession>
<dbReference type="InterPro" id="IPR021869">
    <property type="entry name" value="RNase_Zc3h12_NYN"/>
</dbReference>
<dbReference type="Proteomes" id="UP000693970">
    <property type="component" value="Unassembled WGS sequence"/>
</dbReference>
<dbReference type="EMBL" id="JAGRRH010000025">
    <property type="protein sequence ID" value="KAG7341995.1"/>
    <property type="molecule type" value="Genomic_DNA"/>
</dbReference>
<reference evidence="3" key="1">
    <citation type="journal article" date="2021" name="Sci. Rep.">
        <title>Diploid genomic architecture of Nitzschia inconspicua, an elite biomass production diatom.</title>
        <authorList>
            <person name="Oliver A."/>
            <person name="Podell S."/>
            <person name="Pinowska A."/>
            <person name="Traller J.C."/>
            <person name="Smith S.R."/>
            <person name="McClure R."/>
            <person name="Beliaev A."/>
            <person name="Bohutskyi P."/>
            <person name="Hill E.A."/>
            <person name="Rabines A."/>
            <person name="Zheng H."/>
            <person name="Allen L.Z."/>
            <person name="Kuo A."/>
            <person name="Grigoriev I.V."/>
            <person name="Allen A.E."/>
            <person name="Hazlebeck D."/>
            <person name="Allen E.E."/>
        </authorList>
    </citation>
    <scope>NUCLEOTIDE SEQUENCE</scope>
    <source>
        <strain evidence="3">Hildebrandi</strain>
    </source>
</reference>
<dbReference type="Pfam" id="PF11977">
    <property type="entry name" value="RNase_Zc3h12a"/>
    <property type="match status" value="1"/>
</dbReference>
<dbReference type="OrthoDB" id="392925at2759"/>
<organism evidence="3 4">
    <name type="scientific">Nitzschia inconspicua</name>
    <dbReference type="NCBI Taxonomy" id="303405"/>
    <lineage>
        <taxon>Eukaryota</taxon>
        <taxon>Sar</taxon>
        <taxon>Stramenopiles</taxon>
        <taxon>Ochrophyta</taxon>
        <taxon>Bacillariophyta</taxon>
        <taxon>Bacillariophyceae</taxon>
        <taxon>Bacillariophycidae</taxon>
        <taxon>Bacillariales</taxon>
        <taxon>Bacillariaceae</taxon>
        <taxon>Nitzschia</taxon>
    </lineage>
</organism>
<reference evidence="3" key="2">
    <citation type="submission" date="2021-04" db="EMBL/GenBank/DDBJ databases">
        <authorList>
            <person name="Podell S."/>
        </authorList>
    </citation>
    <scope>NUCLEOTIDE SEQUENCE</scope>
    <source>
        <strain evidence="3">Hildebrandi</strain>
    </source>
</reference>
<sequence length="511" mass="56221">MSGRPRLVEEGEPIAFAKDPDDSTKNTASLVEFVHHPSPIPRNKRSSLGNNCGGGGSSLQQAAGISIFPKRRSKSGGVSAVKTETSFVIGGETESKSNLTSSHQVASPSSSFNAIGGNNPGHAMYLEPLSANRYPSPPHWEPSSDLYTRTETSTTIVGPETWHNHGPSHHHHLDQHYTVSSSHTLPPTNSSHHYNQSYIHQNDHFLDDHDMEGDFDFQNDRQHPKEQHVHHAPNIYPEAVAVSNISSQASNTTRTYTYSARIPTQTQTSYEVGGSNDAIHTPSIDDRPLERMEGVEDLGIKMPLVVLDGANVAHHYAQAMAGLDRSSLSVAKTCKPEPDAQGIQVATDHFLQAGLRVLVVLPQYWFKAKPRTGDNSLDSNALMETPQLEILNDLKTKGLIVASPPTDDDDAYALTIARREEMRSLTKRNGEGPGFVLSNDLFRDAQNRDSTGSLRQWLKHGRHDSVGPGRISYTFGDMGTMNDRGERILDFIPNPRHPLVIWMDGQLLSHP</sequence>
<dbReference type="AlphaFoldDB" id="A0A9K3PCK5"/>
<protein>
    <submittedName>
        <fullName evidence="3">Zc3h12a-like ribonuclease NYN domain containing protein</fullName>
    </submittedName>
</protein>
<evidence type="ECO:0000259" key="2">
    <source>
        <dbReference type="Pfam" id="PF11977"/>
    </source>
</evidence>
<proteinExistence type="predicted"/>
<gene>
    <name evidence="3" type="ORF">IV203_007087</name>
</gene>
<keyword evidence="4" id="KW-1185">Reference proteome</keyword>
<feature type="domain" description="RNase NYN" evidence="2">
    <location>
        <begin position="304"/>
        <end position="449"/>
    </location>
</feature>
<comment type="caution">
    <text evidence="3">The sequence shown here is derived from an EMBL/GenBank/DDBJ whole genome shotgun (WGS) entry which is preliminary data.</text>
</comment>
<name>A0A9K3PCK5_9STRA</name>
<evidence type="ECO:0000313" key="4">
    <source>
        <dbReference type="Proteomes" id="UP000693970"/>
    </source>
</evidence>